<evidence type="ECO:0000256" key="4">
    <source>
        <dbReference type="ARBA" id="ARBA00012632"/>
    </source>
</evidence>
<comment type="subunit">
    <text evidence="3">Monomer.</text>
</comment>
<evidence type="ECO:0000313" key="22">
    <source>
        <dbReference type="EMBL" id="KAF2462033.1"/>
    </source>
</evidence>
<evidence type="ECO:0000256" key="6">
    <source>
        <dbReference type="ARBA" id="ARBA00022801"/>
    </source>
</evidence>
<dbReference type="SUPFAM" id="SSF53254">
    <property type="entry name" value="Phosphoglycerate mutase-like"/>
    <property type="match status" value="1"/>
</dbReference>
<dbReference type="GO" id="GO:0016158">
    <property type="term" value="F:inositol hexakisphosphate 3-phosphatase activity"/>
    <property type="evidence" value="ECO:0007669"/>
    <property type="project" value="UniProtKB-EC"/>
</dbReference>
<dbReference type="InterPro" id="IPR000560">
    <property type="entry name" value="His_Pase_clade-2"/>
</dbReference>
<protein>
    <recommendedName>
        <fullName evidence="16">Phytase A</fullName>
        <ecNumber evidence="4">3.1.3.8</ecNumber>
    </recommendedName>
    <alternativeName>
        <fullName evidence="17">Histidine acid phosphatase phyA</fullName>
    </alternativeName>
    <alternativeName>
        <fullName evidence="10">Myo-inositol hexakisphosphate phosphohydrolase A</fullName>
    </alternativeName>
    <alternativeName>
        <fullName evidence="9">Myo-inositol-hexaphosphate 3-phosphohydrolase A</fullName>
    </alternativeName>
</protein>
<proteinExistence type="inferred from homology"/>
<feature type="transmembrane region" description="Helical" evidence="21">
    <location>
        <begin position="47"/>
        <end position="69"/>
    </location>
</feature>
<evidence type="ECO:0000256" key="13">
    <source>
        <dbReference type="ARBA" id="ARBA00043721"/>
    </source>
</evidence>
<keyword evidence="21" id="KW-0472">Membrane</keyword>
<evidence type="ECO:0000256" key="17">
    <source>
        <dbReference type="ARBA" id="ARBA00044262"/>
    </source>
</evidence>
<evidence type="ECO:0000256" key="8">
    <source>
        <dbReference type="ARBA" id="ARBA00023180"/>
    </source>
</evidence>
<evidence type="ECO:0000256" key="19">
    <source>
        <dbReference type="PIRSR" id="PIRSR000894-2"/>
    </source>
</evidence>
<evidence type="ECO:0000256" key="12">
    <source>
        <dbReference type="ARBA" id="ARBA00043675"/>
    </source>
</evidence>
<feature type="disulfide bond" evidence="19">
    <location>
        <begin position="313"/>
        <end position="331"/>
    </location>
</feature>
<evidence type="ECO:0000256" key="11">
    <source>
        <dbReference type="ARBA" id="ARBA00043670"/>
    </source>
</evidence>
<comment type="catalytic activity">
    <reaction evidence="11">
        <text>1D-myo-inositol 1,2,5,6-tetrakisphosphate + H2O = 1D-myo-inositol 1,2,6-trisphosphate + phosphate</text>
        <dbReference type="Rhea" id="RHEA:77119"/>
        <dbReference type="ChEBI" id="CHEBI:15377"/>
        <dbReference type="ChEBI" id="CHEBI:43474"/>
        <dbReference type="ChEBI" id="CHEBI:195535"/>
        <dbReference type="ChEBI" id="CHEBI:195537"/>
    </reaction>
    <physiologicalReaction direction="left-to-right" evidence="11">
        <dbReference type="Rhea" id="RHEA:77120"/>
    </physiologicalReaction>
</comment>
<feature type="disulfide bond" evidence="19">
    <location>
        <begin position="490"/>
        <end position="499"/>
    </location>
</feature>
<dbReference type="GO" id="GO:0005576">
    <property type="term" value="C:extracellular region"/>
    <property type="evidence" value="ECO:0007669"/>
    <property type="project" value="UniProtKB-SubCell"/>
</dbReference>
<keyword evidence="6" id="KW-0378">Hydrolase</keyword>
<dbReference type="AlphaFoldDB" id="A0A6A6PF94"/>
<feature type="active site" description="Nucleophile" evidence="18">
    <location>
        <position position="134"/>
    </location>
</feature>
<keyword evidence="21" id="KW-1133">Transmembrane helix</keyword>
<evidence type="ECO:0000256" key="2">
    <source>
        <dbReference type="ARBA" id="ARBA00005375"/>
    </source>
</evidence>
<evidence type="ECO:0000256" key="10">
    <source>
        <dbReference type="ARBA" id="ARBA00042300"/>
    </source>
</evidence>
<dbReference type="GO" id="GO:0003993">
    <property type="term" value="F:acid phosphatase activity"/>
    <property type="evidence" value="ECO:0007669"/>
    <property type="project" value="TreeGrafter"/>
</dbReference>
<feature type="region of interest" description="Disordered" evidence="20">
    <location>
        <begin position="1"/>
        <end position="39"/>
    </location>
</feature>
<dbReference type="CDD" id="cd07061">
    <property type="entry name" value="HP_HAP_like"/>
    <property type="match status" value="1"/>
</dbReference>
<evidence type="ECO:0000256" key="5">
    <source>
        <dbReference type="ARBA" id="ARBA00022525"/>
    </source>
</evidence>
<dbReference type="PIRSF" id="PIRSF000894">
    <property type="entry name" value="Acid_phosphatase"/>
    <property type="match status" value="1"/>
</dbReference>
<accession>A0A6A6PF94</accession>
<keyword evidence="7 19" id="KW-1015">Disulfide bond</keyword>
<reference evidence="22" key="1">
    <citation type="journal article" date="2020" name="Stud. Mycol.">
        <title>101 Dothideomycetes genomes: a test case for predicting lifestyles and emergence of pathogens.</title>
        <authorList>
            <person name="Haridas S."/>
            <person name="Albert R."/>
            <person name="Binder M."/>
            <person name="Bloem J."/>
            <person name="Labutti K."/>
            <person name="Salamov A."/>
            <person name="Andreopoulos B."/>
            <person name="Baker S."/>
            <person name="Barry K."/>
            <person name="Bills G."/>
            <person name="Bluhm B."/>
            <person name="Cannon C."/>
            <person name="Castanera R."/>
            <person name="Culley D."/>
            <person name="Daum C."/>
            <person name="Ezra D."/>
            <person name="Gonzalez J."/>
            <person name="Henrissat B."/>
            <person name="Kuo A."/>
            <person name="Liang C."/>
            <person name="Lipzen A."/>
            <person name="Lutzoni F."/>
            <person name="Magnuson J."/>
            <person name="Mondo S."/>
            <person name="Nolan M."/>
            <person name="Ohm R."/>
            <person name="Pangilinan J."/>
            <person name="Park H.-J."/>
            <person name="Ramirez L."/>
            <person name="Alfaro M."/>
            <person name="Sun H."/>
            <person name="Tritt A."/>
            <person name="Yoshinaga Y."/>
            <person name="Zwiers L.-H."/>
            <person name="Turgeon B."/>
            <person name="Goodwin S."/>
            <person name="Spatafora J."/>
            <person name="Crous P."/>
            <person name="Grigoriev I."/>
        </authorList>
    </citation>
    <scope>NUCLEOTIDE SEQUENCE</scope>
    <source>
        <strain evidence="22">ATCC 16933</strain>
    </source>
</reference>
<comment type="subcellular location">
    <subcellularLocation>
        <location evidence="1">Secreted</location>
    </subcellularLocation>
</comment>
<comment type="similarity">
    <text evidence="2">Belongs to the histidine acid phosphatase family.</text>
</comment>
<dbReference type="EMBL" id="MU001670">
    <property type="protein sequence ID" value="KAF2462033.1"/>
    <property type="molecule type" value="Genomic_DNA"/>
</dbReference>
<dbReference type="EC" id="3.1.3.8" evidence="4"/>
<name>A0A6A6PF94_9PEZI</name>
<evidence type="ECO:0000256" key="7">
    <source>
        <dbReference type="ARBA" id="ARBA00023157"/>
    </source>
</evidence>
<comment type="catalytic activity">
    <reaction evidence="15">
        <text>1D-myo-inositol hexakisphosphate + H2O = 1D-myo-inositol 1,2,4,5,6-pentakisphosphate + phosphate</text>
        <dbReference type="Rhea" id="RHEA:16989"/>
        <dbReference type="ChEBI" id="CHEBI:15377"/>
        <dbReference type="ChEBI" id="CHEBI:43474"/>
        <dbReference type="ChEBI" id="CHEBI:57798"/>
        <dbReference type="ChEBI" id="CHEBI:58130"/>
        <dbReference type="EC" id="3.1.3.8"/>
    </reaction>
    <physiologicalReaction direction="left-to-right" evidence="15">
        <dbReference type="Rhea" id="RHEA:16990"/>
    </physiologicalReaction>
</comment>
<evidence type="ECO:0000256" key="16">
    <source>
        <dbReference type="ARBA" id="ARBA00044106"/>
    </source>
</evidence>
<evidence type="ECO:0000256" key="14">
    <source>
        <dbReference type="ARBA" id="ARBA00043748"/>
    </source>
</evidence>
<comment type="catalytic activity">
    <reaction evidence="12">
        <text>1D-myo-inositol 1,2-bisphosphate + H2O = 1D-myo-inositol 2-phosphate + phosphate</text>
        <dbReference type="Rhea" id="RHEA:77135"/>
        <dbReference type="ChEBI" id="CHEBI:15377"/>
        <dbReference type="ChEBI" id="CHEBI:43474"/>
        <dbReference type="ChEBI" id="CHEBI:84142"/>
        <dbReference type="ChEBI" id="CHEBI:195539"/>
    </reaction>
    <physiologicalReaction direction="left-to-right" evidence="12">
        <dbReference type="Rhea" id="RHEA:77136"/>
    </physiologicalReaction>
</comment>
<feature type="disulfide bond" evidence="19">
    <location>
        <begin position="123"/>
        <end position="465"/>
    </location>
</feature>
<evidence type="ECO:0000256" key="20">
    <source>
        <dbReference type="SAM" id="MobiDB-lite"/>
    </source>
</evidence>
<dbReference type="InterPro" id="IPR029033">
    <property type="entry name" value="His_PPase_superfam"/>
</dbReference>
<evidence type="ECO:0000256" key="18">
    <source>
        <dbReference type="PIRSR" id="PIRSR000894-1"/>
    </source>
</evidence>
<comment type="catalytic activity">
    <reaction evidence="14">
        <text>1D-myo-inositol 1,2,4,5,6-pentakisphosphate + H2O = 1D-myo-inositol 1,2,5,6-tetrakisphosphate + phosphate</text>
        <dbReference type="Rhea" id="RHEA:77115"/>
        <dbReference type="ChEBI" id="CHEBI:15377"/>
        <dbReference type="ChEBI" id="CHEBI:43474"/>
        <dbReference type="ChEBI" id="CHEBI:57798"/>
        <dbReference type="ChEBI" id="CHEBI:195535"/>
    </reaction>
    <physiologicalReaction direction="left-to-right" evidence="14">
        <dbReference type="Rhea" id="RHEA:77116"/>
    </physiologicalReaction>
</comment>
<evidence type="ECO:0000313" key="23">
    <source>
        <dbReference type="Proteomes" id="UP000799766"/>
    </source>
</evidence>
<dbReference type="PROSITE" id="PS00616">
    <property type="entry name" value="HIS_ACID_PHOSPHAT_1"/>
    <property type="match status" value="1"/>
</dbReference>
<gene>
    <name evidence="22" type="ORF">BDY21DRAFT_368171</name>
</gene>
<dbReference type="PROSITE" id="PS00778">
    <property type="entry name" value="HIS_ACID_PHOSPHAT_2"/>
    <property type="match status" value="1"/>
</dbReference>
<dbReference type="Gene3D" id="3.40.50.1240">
    <property type="entry name" value="Phosphoglycerate mutase-like"/>
    <property type="match status" value="1"/>
</dbReference>
<keyword evidence="21" id="KW-0812">Transmembrane</keyword>
<keyword evidence="8" id="KW-0325">Glycoprotein</keyword>
<keyword evidence="23" id="KW-1185">Reference proteome</keyword>
<organism evidence="22 23">
    <name type="scientific">Lineolata rhizophorae</name>
    <dbReference type="NCBI Taxonomy" id="578093"/>
    <lineage>
        <taxon>Eukaryota</taxon>
        <taxon>Fungi</taxon>
        <taxon>Dikarya</taxon>
        <taxon>Ascomycota</taxon>
        <taxon>Pezizomycotina</taxon>
        <taxon>Dothideomycetes</taxon>
        <taxon>Dothideomycetes incertae sedis</taxon>
        <taxon>Lineolatales</taxon>
        <taxon>Lineolataceae</taxon>
        <taxon>Lineolata</taxon>
    </lineage>
</organism>
<dbReference type="Pfam" id="PF00328">
    <property type="entry name" value="His_Phos_2"/>
    <property type="match status" value="1"/>
</dbReference>
<dbReference type="InterPro" id="IPR016274">
    <property type="entry name" value="Histidine_acid_Pase_euk"/>
</dbReference>
<dbReference type="OrthoDB" id="6509975at2759"/>
<evidence type="ECO:0000256" key="1">
    <source>
        <dbReference type="ARBA" id="ARBA00004613"/>
    </source>
</evidence>
<feature type="active site" description="Proton donor" evidence="18">
    <location>
        <position position="413"/>
    </location>
</feature>
<dbReference type="PANTHER" id="PTHR20963">
    <property type="entry name" value="MULTIPLE INOSITOL POLYPHOSPHATE PHOSPHATASE-RELATED"/>
    <property type="match status" value="1"/>
</dbReference>
<feature type="disulfide bond" evidence="19">
    <location>
        <begin position="264"/>
        <end position="520"/>
    </location>
</feature>
<evidence type="ECO:0000256" key="9">
    <source>
        <dbReference type="ARBA" id="ARBA00041857"/>
    </source>
</evidence>
<evidence type="ECO:0000256" key="15">
    <source>
        <dbReference type="ARBA" id="ARBA00043788"/>
    </source>
</evidence>
<evidence type="ECO:0000256" key="3">
    <source>
        <dbReference type="ARBA" id="ARBA00011245"/>
    </source>
</evidence>
<sequence>MSEAWDRLRRPKNYTYDTVPQDDEAVDEGPRTPPPHPPRKSLLRRSLIALCSFLIMLAVIAAIVVSIVVGRASSLPLPSVPHTDCDDIEHGYTCRPEISRYWGQYSPYYSVPSGISETLPDTCTVTFAQVLSRHGARDPTAARSIAYRYLIDRLQEDVESFSGKYAFLKVYRYKLGADELSWFGQQELVNSGAKFFRRYSHLAANAAPVLRAAGQHRVVQSAQNFTQGFYAEAARNDWAGPRDDVITVMPEDDSSNNTLSIETCPAFDGGATSSAAQRVWTSIFVPPIRDRLNADMPGAELTDQEVVYLMDLCPFETVSANHNGGPSSPFCDLFAPEEWQAFEHYQSLGKWYGWSWGNDLAPSLGVGFVNELIARLTDSPVHDHTSTNSTLDSDPDAFPVGPDYTLYADFSHDNDIMTIMAALGVYNDTRPLDKTRVQTPDETDGYTASWAVPFASRMYVEKMRCGGEADDGEELVRVLVNDRVIPLRWCRGVDDLGRCRLSNFVEGLAFVRQDGHWDRCYA</sequence>
<dbReference type="InterPro" id="IPR033379">
    <property type="entry name" value="Acid_Pase_AS"/>
</dbReference>
<evidence type="ECO:0000256" key="21">
    <source>
        <dbReference type="SAM" id="Phobius"/>
    </source>
</evidence>
<dbReference type="Proteomes" id="UP000799766">
    <property type="component" value="Unassembled WGS sequence"/>
</dbReference>
<dbReference type="PANTHER" id="PTHR20963:SF24">
    <property type="entry name" value="3-PHYTASE B"/>
    <property type="match status" value="1"/>
</dbReference>
<keyword evidence="5" id="KW-0964">Secreted</keyword>
<comment type="catalytic activity">
    <reaction evidence="13">
        <text>1D-myo-inositol 1,2,6-trisphosphate + H2O = 1D-myo-inositol 1,2-bisphosphate + phosphate</text>
        <dbReference type="Rhea" id="RHEA:77131"/>
        <dbReference type="ChEBI" id="CHEBI:15377"/>
        <dbReference type="ChEBI" id="CHEBI:43474"/>
        <dbReference type="ChEBI" id="CHEBI:195537"/>
        <dbReference type="ChEBI" id="CHEBI:195539"/>
    </reaction>
    <physiologicalReaction direction="left-to-right" evidence="13">
        <dbReference type="Rhea" id="RHEA:77132"/>
    </physiologicalReaction>
</comment>